<proteinExistence type="predicted"/>
<organism evidence="2 3">
    <name type="scientific">Spiroplasma ixodetis</name>
    <dbReference type="NCBI Taxonomy" id="2141"/>
    <lineage>
        <taxon>Bacteria</taxon>
        <taxon>Bacillati</taxon>
        <taxon>Mycoplasmatota</taxon>
        <taxon>Mollicutes</taxon>
        <taxon>Entomoplasmatales</taxon>
        <taxon>Spiroplasmataceae</taxon>
        <taxon>Spiroplasma</taxon>
    </lineage>
</organism>
<dbReference type="PANTHER" id="PTHR30007">
    <property type="entry name" value="PHP DOMAIN PROTEIN"/>
    <property type="match status" value="1"/>
</dbReference>
<feature type="domain" description="Insertion element IS402-like" evidence="1">
    <location>
        <begin position="9"/>
        <end position="75"/>
    </location>
</feature>
<dbReference type="InterPro" id="IPR025161">
    <property type="entry name" value="IS402-like_dom"/>
</dbReference>
<protein>
    <recommendedName>
        <fullName evidence="1">Insertion element IS402-like domain-containing protein</fullName>
    </recommendedName>
</protein>
<evidence type="ECO:0000259" key="1">
    <source>
        <dbReference type="Pfam" id="PF13340"/>
    </source>
</evidence>
<sequence>MHKNYPSHVTKEQFENIKSTLENSKKKTKPRNLDLYEVFCAVLYVLKSGCQWRMLPKNFPKWQTVYYYFQIWSKNNDKEPSVLQLILKKIRAFLPLCTILILSHKCWEKPIYGLLPTFLNQT</sequence>
<gene>
    <name evidence="2" type="ORF">SHM_25270</name>
</gene>
<name>A0ABN6T4I6_9MOLU</name>
<reference evidence="2 3" key="1">
    <citation type="journal article" date="2022" name="Front. Microbiol.">
        <title>Male-killing mechanisms vary between Spiroplasma species.</title>
        <authorList>
            <person name="Arai H."/>
            <person name="Inoue M."/>
            <person name="Kageyama D."/>
        </authorList>
    </citation>
    <scope>NUCLEOTIDE SEQUENCE [LARGE SCALE GENOMIC DNA]</scope>
    <source>
        <strain evidence="3">sHm</strain>
    </source>
</reference>
<keyword evidence="3" id="KW-1185">Reference proteome</keyword>
<evidence type="ECO:0000313" key="3">
    <source>
        <dbReference type="Proteomes" id="UP001163387"/>
    </source>
</evidence>
<accession>A0ABN6T4I6</accession>
<dbReference type="Pfam" id="PF13340">
    <property type="entry name" value="DUF4096"/>
    <property type="match status" value="1"/>
</dbReference>
<dbReference type="PANTHER" id="PTHR30007:SF0">
    <property type="entry name" value="TRANSPOSASE"/>
    <property type="match status" value="1"/>
</dbReference>
<dbReference type="Proteomes" id="UP001163387">
    <property type="component" value="Chromosome"/>
</dbReference>
<evidence type="ECO:0000313" key="2">
    <source>
        <dbReference type="EMBL" id="BDT04881.1"/>
    </source>
</evidence>
<dbReference type="EMBL" id="AP026933">
    <property type="protein sequence ID" value="BDT04881.1"/>
    <property type="molecule type" value="Genomic_DNA"/>
</dbReference>